<evidence type="ECO:0000313" key="2">
    <source>
        <dbReference type="Proteomes" id="UP000027002"/>
    </source>
</evidence>
<dbReference type="EMBL" id="CP072756">
    <property type="protein sequence ID" value="QUC20597.1"/>
    <property type="molecule type" value="Genomic_DNA"/>
</dbReference>
<dbReference type="KEGG" id="uvi:66065616"/>
<name>A0A8E5MI37_USTVR</name>
<reference evidence="1" key="1">
    <citation type="submission" date="2020-03" db="EMBL/GenBank/DDBJ databases">
        <title>A mixture of massive structural variations and highly conserved coding sequences in Ustilaginoidea virens genome.</title>
        <authorList>
            <person name="Zhang K."/>
            <person name="Zhao Z."/>
            <person name="Zhang Z."/>
            <person name="Li Y."/>
            <person name="Hsiang T."/>
            <person name="Sun W."/>
        </authorList>
    </citation>
    <scope>NUCLEOTIDE SEQUENCE</scope>
    <source>
        <strain evidence="1">UV-8b</strain>
    </source>
</reference>
<sequence>MPRTRCSLFDPMTTLPDSIQCRGSPDARNRSRLRGQGFLFADSTCCLLPAATWHSLLTQNQDPDGFPLLCSGTYQTPTLATGAQTLRFSFSYQQETGAETPAAQCTKFQKLKHASRFRRRVATFHQFTHRITWE</sequence>
<gene>
    <name evidence="1" type="ORF">UV8b_04838</name>
</gene>
<organism evidence="1 2">
    <name type="scientific">Ustilaginoidea virens</name>
    <name type="common">Rice false smut fungus</name>
    <name type="synonym">Villosiclava virens</name>
    <dbReference type="NCBI Taxonomy" id="1159556"/>
    <lineage>
        <taxon>Eukaryota</taxon>
        <taxon>Fungi</taxon>
        <taxon>Dikarya</taxon>
        <taxon>Ascomycota</taxon>
        <taxon>Pezizomycotina</taxon>
        <taxon>Sordariomycetes</taxon>
        <taxon>Hypocreomycetidae</taxon>
        <taxon>Hypocreales</taxon>
        <taxon>Clavicipitaceae</taxon>
        <taxon>Ustilaginoidea</taxon>
    </lineage>
</organism>
<dbReference type="AlphaFoldDB" id="A0A8E5MI37"/>
<proteinExistence type="predicted"/>
<evidence type="ECO:0000313" key="1">
    <source>
        <dbReference type="EMBL" id="QUC20597.1"/>
    </source>
</evidence>
<dbReference type="GeneID" id="66065616"/>
<protein>
    <submittedName>
        <fullName evidence="1">Uncharacterized protein</fullName>
    </submittedName>
</protein>
<dbReference type="RefSeq" id="XP_042998270.1">
    <property type="nucleotide sequence ID" value="XM_043142336.1"/>
</dbReference>
<accession>A0A8E5MI37</accession>
<keyword evidence="2" id="KW-1185">Reference proteome</keyword>
<dbReference type="Proteomes" id="UP000027002">
    <property type="component" value="Chromosome 4"/>
</dbReference>